<feature type="region of interest" description="Disordered" evidence="6">
    <location>
        <begin position="136"/>
        <end position="178"/>
    </location>
</feature>
<dbReference type="SUPFAM" id="SSF48452">
    <property type="entry name" value="TPR-like"/>
    <property type="match status" value="1"/>
</dbReference>
<comment type="similarity">
    <text evidence="2">Belongs to the NASP family.</text>
</comment>
<feature type="domain" description="Tetratricopeptide SHNi-TPR" evidence="7">
    <location>
        <begin position="225"/>
        <end position="252"/>
    </location>
</feature>
<accession>A0A0K9P490</accession>
<feature type="region of interest" description="Disordered" evidence="6">
    <location>
        <begin position="1"/>
        <end position="62"/>
    </location>
</feature>
<dbReference type="GO" id="GO:0042393">
    <property type="term" value="F:histone binding"/>
    <property type="evidence" value="ECO:0000318"/>
    <property type="project" value="GO_Central"/>
</dbReference>
<dbReference type="STRING" id="29655.A0A0K9P490"/>
<dbReference type="InterPro" id="IPR011990">
    <property type="entry name" value="TPR-like_helical_dom_sf"/>
</dbReference>
<feature type="compositionally biased region" description="Polar residues" evidence="6">
    <location>
        <begin position="376"/>
        <end position="392"/>
    </location>
</feature>
<evidence type="ECO:0000256" key="3">
    <source>
        <dbReference type="ARBA" id="ARBA00022737"/>
    </source>
</evidence>
<evidence type="ECO:0000313" key="8">
    <source>
        <dbReference type="EMBL" id="KMZ63813.1"/>
    </source>
</evidence>
<sequence>MVVSGDQLQSTLVSEETLEKAPEQSKLVKDENKFSEEDGSGKEEHAGGSSSNGKVGDKQEQDSTKSLALANEFFEKGCKAIEENNIYDSVDFCSRALEIRVLHYGELAPECTSAYYKYGCALLFKAQDEADPLGCAVSKGSQKDLTKSKTAQESRTSKISQEGSNQITSEEGDEEIGEGIDDEEVTHMEEGDEDDSDLHLAWSMLDIARSIDEKHCKPTLDTVKILSALGDVSLEREDFETCLSDYNKALSIIGNLEAPDHRRAIDLNFRICMALEVAERIQESIPYCEKAIALSKSCSQRLKEEIVIDSKSALEDAAVSCRSQEEVEVVSGFQIELERKLEDLQQALSNPKPLLSRDQKKVQPSEKLSTKVEGRLTNSSQDGESHSSFDQPTISATATNASVTHLGVIGRGVKRATIAPIAMEPAPKRIVTNMSSAESVATKKEEIISTSQDVETGK</sequence>
<dbReference type="GO" id="GO:0005654">
    <property type="term" value="C:nucleoplasm"/>
    <property type="evidence" value="ECO:0000318"/>
    <property type="project" value="GO_Central"/>
</dbReference>
<evidence type="ECO:0000259" key="7">
    <source>
        <dbReference type="Pfam" id="PF10516"/>
    </source>
</evidence>
<feature type="compositionally biased region" description="Polar residues" evidence="6">
    <location>
        <begin position="157"/>
        <end position="169"/>
    </location>
</feature>
<dbReference type="PANTHER" id="PTHR15081:SF1">
    <property type="entry name" value="NUCLEAR AUTOANTIGENIC SPERM PROTEIN"/>
    <property type="match status" value="1"/>
</dbReference>
<dbReference type="Proteomes" id="UP000036987">
    <property type="component" value="Unassembled WGS sequence"/>
</dbReference>
<dbReference type="PANTHER" id="PTHR15081">
    <property type="entry name" value="NUCLEAR AUTOANTIGENIC SPERM PROTEIN NASP -RELATED"/>
    <property type="match status" value="1"/>
</dbReference>
<dbReference type="EMBL" id="LFYR01001209">
    <property type="protein sequence ID" value="KMZ63813.1"/>
    <property type="molecule type" value="Genomic_DNA"/>
</dbReference>
<evidence type="ECO:0000256" key="1">
    <source>
        <dbReference type="ARBA" id="ARBA00004123"/>
    </source>
</evidence>
<dbReference type="OrthoDB" id="5587616at2759"/>
<keyword evidence="9" id="KW-1185">Reference proteome</keyword>
<dbReference type="InterPro" id="IPR019734">
    <property type="entry name" value="TPR_rpt"/>
</dbReference>
<dbReference type="Gene3D" id="1.25.40.10">
    <property type="entry name" value="Tetratricopeptide repeat domain"/>
    <property type="match status" value="1"/>
</dbReference>
<evidence type="ECO:0000256" key="6">
    <source>
        <dbReference type="SAM" id="MobiDB-lite"/>
    </source>
</evidence>
<comment type="subcellular location">
    <subcellularLocation>
        <location evidence="1">Nucleus</location>
    </subcellularLocation>
</comment>
<feature type="compositionally biased region" description="Polar residues" evidence="6">
    <location>
        <begin position="448"/>
        <end position="458"/>
    </location>
</feature>
<protein>
    <submittedName>
        <fullName evidence="8">TPR domain containing protein</fullName>
    </submittedName>
</protein>
<dbReference type="AlphaFoldDB" id="A0A0K9P490"/>
<keyword evidence="5" id="KW-0539">Nucleus</keyword>
<dbReference type="InterPro" id="IPR019544">
    <property type="entry name" value="Tetratricopeptide_SHNi-TPR_dom"/>
</dbReference>
<feature type="region of interest" description="Disordered" evidence="6">
    <location>
        <begin position="436"/>
        <end position="458"/>
    </location>
</feature>
<name>A0A0K9P490_ZOSMR</name>
<evidence type="ECO:0000256" key="5">
    <source>
        <dbReference type="ARBA" id="ARBA00023242"/>
    </source>
</evidence>
<comment type="caution">
    <text evidence="8">The sequence shown here is derived from an EMBL/GenBank/DDBJ whole genome shotgun (WGS) entry which is preliminary data.</text>
</comment>
<dbReference type="OMA" id="IAECHYK"/>
<evidence type="ECO:0000256" key="4">
    <source>
        <dbReference type="ARBA" id="ARBA00022803"/>
    </source>
</evidence>
<dbReference type="GO" id="GO:0006335">
    <property type="term" value="P:DNA replication-dependent chromatin assembly"/>
    <property type="evidence" value="ECO:0000318"/>
    <property type="project" value="GO_Central"/>
</dbReference>
<organism evidence="8 9">
    <name type="scientific">Zostera marina</name>
    <name type="common">Eelgrass</name>
    <dbReference type="NCBI Taxonomy" id="29655"/>
    <lineage>
        <taxon>Eukaryota</taxon>
        <taxon>Viridiplantae</taxon>
        <taxon>Streptophyta</taxon>
        <taxon>Embryophyta</taxon>
        <taxon>Tracheophyta</taxon>
        <taxon>Spermatophyta</taxon>
        <taxon>Magnoliopsida</taxon>
        <taxon>Liliopsida</taxon>
        <taxon>Zosteraceae</taxon>
        <taxon>Zostera</taxon>
    </lineage>
</organism>
<evidence type="ECO:0000256" key="2">
    <source>
        <dbReference type="ARBA" id="ARBA00008402"/>
    </source>
</evidence>
<feature type="compositionally biased region" description="Basic and acidic residues" evidence="6">
    <location>
        <begin position="355"/>
        <end position="374"/>
    </location>
</feature>
<feature type="region of interest" description="Disordered" evidence="6">
    <location>
        <begin position="349"/>
        <end position="392"/>
    </location>
</feature>
<keyword evidence="3" id="KW-0677">Repeat</keyword>
<dbReference type="Pfam" id="PF10516">
    <property type="entry name" value="SHNi-TPR"/>
    <property type="match status" value="1"/>
</dbReference>
<reference evidence="9" key="1">
    <citation type="journal article" date="2016" name="Nature">
        <title>The genome of the seagrass Zostera marina reveals angiosperm adaptation to the sea.</title>
        <authorList>
            <person name="Olsen J.L."/>
            <person name="Rouze P."/>
            <person name="Verhelst B."/>
            <person name="Lin Y.-C."/>
            <person name="Bayer T."/>
            <person name="Collen J."/>
            <person name="Dattolo E."/>
            <person name="De Paoli E."/>
            <person name="Dittami S."/>
            <person name="Maumus F."/>
            <person name="Michel G."/>
            <person name="Kersting A."/>
            <person name="Lauritano C."/>
            <person name="Lohaus R."/>
            <person name="Toepel M."/>
            <person name="Tonon T."/>
            <person name="Vanneste K."/>
            <person name="Amirebrahimi M."/>
            <person name="Brakel J."/>
            <person name="Bostroem C."/>
            <person name="Chovatia M."/>
            <person name="Grimwood J."/>
            <person name="Jenkins J.W."/>
            <person name="Jueterbock A."/>
            <person name="Mraz A."/>
            <person name="Stam W.T."/>
            <person name="Tice H."/>
            <person name="Bornberg-Bauer E."/>
            <person name="Green P.J."/>
            <person name="Pearson G.A."/>
            <person name="Procaccini G."/>
            <person name="Duarte C.M."/>
            <person name="Schmutz J."/>
            <person name="Reusch T.B.H."/>
            <person name="Van de Peer Y."/>
        </authorList>
    </citation>
    <scope>NUCLEOTIDE SEQUENCE [LARGE SCALE GENOMIC DNA]</scope>
    <source>
        <strain evidence="9">cv. Finnish</strain>
    </source>
</reference>
<dbReference type="InterPro" id="IPR051730">
    <property type="entry name" value="NASP-like"/>
</dbReference>
<dbReference type="GO" id="GO:0034080">
    <property type="term" value="P:CENP-A containing chromatin assembly"/>
    <property type="evidence" value="ECO:0000318"/>
    <property type="project" value="GO_Central"/>
</dbReference>
<feature type="compositionally biased region" description="Basic and acidic residues" evidence="6">
    <location>
        <begin position="141"/>
        <end position="156"/>
    </location>
</feature>
<keyword evidence="4" id="KW-0802">TPR repeat</keyword>
<evidence type="ECO:0000313" key="9">
    <source>
        <dbReference type="Proteomes" id="UP000036987"/>
    </source>
</evidence>
<feature type="compositionally biased region" description="Basic and acidic residues" evidence="6">
    <location>
        <begin position="17"/>
        <end position="46"/>
    </location>
</feature>
<gene>
    <name evidence="8" type="ORF">ZOSMA_398G00080</name>
</gene>
<proteinExistence type="inferred from homology"/>
<dbReference type="SMART" id="SM00028">
    <property type="entry name" value="TPR"/>
    <property type="match status" value="3"/>
</dbReference>
<feature type="compositionally biased region" description="Polar residues" evidence="6">
    <location>
        <begin position="1"/>
        <end position="14"/>
    </location>
</feature>